<feature type="non-terminal residue" evidence="4">
    <location>
        <position position="506"/>
    </location>
</feature>
<dbReference type="SUPFAM" id="SSF56801">
    <property type="entry name" value="Acetyl-CoA synthetase-like"/>
    <property type="match status" value="1"/>
</dbReference>
<feature type="non-terminal residue" evidence="4">
    <location>
        <position position="1"/>
    </location>
</feature>
<dbReference type="Gene3D" id="3.30.300.30">
    <property type="match status" value="1"/>
</dbReference>
<sequence length="506" mass="53073">GALARRLAARGAGPGTVVAVALPRSIDLIVALVAVLRSGAAYLALDLDYPADRLAYMIEDAAPVCAVTAETLPGGLTVVPVDGDGPEAEPVAPRVHDAAYVIYTSGSTGRPKGVVVTHEGVGKLIATQVERLGVGPDSRVGWFASPSFDLAFWELCQALLSGGTLVVVPAERRVPGPALTDYLAENGVTQVALPPSVLSALPDGCEPPLGVGMLVGTEEVPGRLAERFAAGRRMFNAYGPTEASVNATLWECAPEGGPVPIGRPDPGVLAYVLDAALRPVPAGVVGELYLGGEGLARSYLGRPGLTAERFVADPYGAPDERMYRTGDLVRWTGDGALEFAGRADHQVKVRGVRIELGDIEAVLSRHPAVRQVAVIVREDDPRVRRIIAYAVTEADAGDLRAYASRELPGPMVPAAFVRLDALPVSVNGKLDRDRLPAPDFAAEAARGRAPRTPRERVLCAVFAEVLGVPRVSIDDDFFALGGDSITSIRLVGRARAAGLALTPRQV</sequence>
<dbReference type="PANTHER" id="PTHR45527:SF1">
    <property type="entry name" value="FATTY ACID SYNTHASE"/>
    <property type="match status" value="1"/>
</dbReference>
<dbReference type="InterPro" id="IPR010071">
    <property type="entry name" value="AA_adenyl_dom"/>
</dbReference>
<dbReference type="InterPro" id="IPR036736">
    <property type="entry name" value="ACP-like_sf"/>
</dbReference>
<evidence type="ECO:0000259" key="3">
    <source>
        <dbReference type="PROSITE" id="PS50075"/>
    </source>
</evidence>
<dbReference type="PROSITE" id="PS00455">
    <property type="entry name" value="AMP_BINDING"/>
    <property type="match status" value="1"/>
</dbReference>
<dbReference type="Gene3D" id="3.40.50.980">
    <property type="match status" value="2"/>
</dbReference>
<dbReference type="Gene3D" id="2.30.38.10">
    <property type="entry name" value="Luciferase, Domain 3"/>
    <property type="match status" value="1"/>
</dbReference>
<keyword evidence="1" id="KW-0596">Phosphopantetheine</keyword>
<gene>
    <name evidence="4" type="ORF">ACFFNX_49695</name>
</gene>
<dbReference type="InterPro" id="IPR009081">
    <property type="entry name" value="PP-bd_ACP"/>
</dbReference>
<dbReference type="InterPro" id="IPR029058">
    <property type="entry name" value="AB_hydrolase_fold"/>
</dbReference>
<dbReference type="Pfam" id="PF13193">
    <property type="entry name" value="AMP-binding_C"/>
    <property type="match status" value="1"/>
</dbReference>
<organism evidence="4 5">
    <name type="scientific">Actinoallomurus acaciae</name>
    <dbReference type="NCBI Taxonomy" id="502577"/>
    <lineage>
        <taxon>Bacteria</taxon>
        <taxon>Bacillati</taxon>
        <taxon>Actinomycetota</taxon>
        <taxon>Actinomycetes</taxon>
        <taxon>Streptosporangiales</taxon>
        <taxon>Thermomonosporaceae</taxon>
        <taxon>Actinoallomurus</taxon>
    </lineage>
</organism>
<protein>
    <submittedName>
        <fullName evidence="4">Non-ribosomal peptide synthetase</fullName>
    </submittedName>
</protein>
<reference evidence="4 5" key="1">
    <citation type="submission" date="2024-09" db="EMBL/GenBank/DDBJ databases">
        <authorList>
            <person name="Sun Q."/>
            <person name="Mori K."/>
        </authorList>
    </citation>
    <scope>NUCLEOTIDE SEQUENCE [LARGE SCALE GENOMIC DNA]</scope>
    <source>
        <strain evidence="4 5">TBRC 0563</strain>
    </source>
</reference>
<dbReference type="InterPro" id="IPR025110">
    <property type="entry name" value="AMP-bd_C"/>
</dbReference>
<evidence type="ECO:0000256" key="1">
    <source>
        <dbReference type="ARBA" id="ARBA00022450"/>
    </source>
</evidence>
<evidence type="ECO:0000256" key="2">
    <source>
        <dbReference type="ARBA" id="ARBA00022553"/>
    </source>
</evidence>
<dbReference type="EMBL" id="JBHLZP010000992">
    <property type="protein sequence ID" value="MFB9840251.1"/>
    <property type="molecule type" value="Genomic_DNA"/>
</dbReference>
<dbReference type="InterPro" id="IPR006162">
    <property type="entry name" value="Ppantetheine_attach_site"/>
</dbReference>
<dbReference type="Pfam" id="PF00501">
    <property type="entry name" value="AMP-binding"/>
    <property type="match status" value="1"/>
</dbReference>
<dbReference type="PROSITE" id="PS00012">
    <property type="entry name" value="PHOSPHOPANTETHEINE"/>
    <property type="match status" value="1"/>
</dbReference>
<dbReference type="Proteomes" id="UP001589627">
    <property type="component" value="Unassembled WGS sequence"/>
</dbReference>
<name>A0ABV5YYU1_9ACTN</name>
<comment type="caution">
    <text evidence="4">The sequence shown here is derived from an EMBL/GenBank/DDBJ whole genome shotgun (WGS) entry which is preliminary data.</text>
</comment>
<keyword evidence="2" id="KW-0597">Phosphoprotein</keyword>
<dbReference type="SUPFAM" id="SSF47336">
    <property type="entry name" value="ACP-like"/>
    <property type="match status" value="1"/>
</dbReference>
<dbReference type="PROSITE" id="PS50075">
    <property type="entry name" value="CARRIER"/>
    <property type="match status" value="1"/>
</dbReference>
<dbReference type="InterPro" id="IPR020459">
    <property type="entry name" value="AMP-binding"/>
</dbReference>
<evidence type="ECO:0000313" key="5">
    <source>
        <dbReference type="Proteomes" id="UP001589627"/>
    </source>
</evidence>
<dbReference type="InterPro" id="IPR045851">
    <property type="entry name" value="AMP-bd_C_sf"/>
</dbReference>
<dbReference type="Pfam" id="PF00550">
    <property type="entry name" value="PP-binding"/>
    <property type="match status" value="1"/>
</dbReference>
<feature type="domain" description="Carrier" evidence="3">
    <location>
        <begin position="449"/>
        <end position="506"/>
    </location>
</feature>
<dbReference type="RefSeq" id="WP_378213474.1">
    <property type="nucleotide sequence ID" value="NZ_JBHLZP010000992.1"/>
</dbReference>
<dbReference type="InterPro" id="IPR000873">
    <property type="entry name" value="AMP-dep_synth/lig_dom"/>
</dbReference>
<dbReference type="Gene3D" id="3.40.50.1820">
    <property type="entry name" value="alpha/beta hydrolase"/>
    <property type="match status" value="1"/>
</dbReference>
<dbReference type="PRINTS" id="PR00154">
    <property type="entry name" value="AMPBINDING"/>
</dbReference>
<dbReference type="NCBIfam" id="TIGR01733">
    <property type="entry name" value="AA-adenyl-dom"/>
    <property type="match status" value="1"/>
</dbReference>
<evidence type="ECO:0000313" key="4">
    <source>
        <dbReference type="EMBL" id="MFB9840251.1"/>
    </source>
</evidence>
<dbReference type="PANTHER" id="PTHR45527">
    <property type="entry name" value="NONRIBOSOMAL PEPTIDE SYNTHETASE"/>
    <property type="match status" value="1"/>
</dbReference>
<dbReference type="InterPro" id="IPR020806">
    <property type="entry name" value="PKS_PP-bd"/>
</dbReference>
<dbReference type="SMART" id="SM00823">
    <property type="entry name" value="PKS_PP"/>
    <property type="match status" value="1"/>
</dbReference>
<dbReference type="InterPro" id="IPR020845">
    <property type="entry name" value="AMP-binding_CS"/>
</dbReference>
<proteinExistence type="predicted"/>
<keyword evidence="5" id="KW-1185">Reference proteome</keyword>
<accession>A0ABV5YYU1</accession>